<dbReference type="GO" id="GO:0000271">
    <property type="term" value="P:polysaccharide biosynthetic process"/>
    <property type="evidence" value="ECO:0007669"/>
    <property type="project" value="TreeGrafter"/>
</dbReference>
<name>A0A062U4Y8_9PROT</name>
<dbReference type="RefSeq" id="WP_034826098.1">
    <property type="nucleotide sequence ID" value="NZ_AWFA01000017.1"/>
</dbReference>
<organism evidence="2 3">
    <name type="scientific">Hyphomonas pacifica</name>
    <dbReference type="NCBI Taxonomy" id="1280941"/>
    <lineage>
        <taxon>Bacteria</taxon>
        <taxon>Pseudomonadati</taxon>
        <taxon>Pseudomonadota</taxon>
        <taxon>Alphaproteobacteria</taxon>
        <taxon>Hyphomonadales</taxon>
        <taxon>Hyphomonadaceae</taxon>
        <taxon>Hyphomonas</taxon>
    </lineage>
</organism>
<dbReference type="AlphaFoldDB" id="A0A062U4Y8"/>
<evidence type="ECO:0000259" key="1">
    <source>
        <dbReference type="Pfam" id="PF01757"/>
    </source>
</evidence>
<comment type="caution">
    <text evidence="2">The sequence shown here is derived from an EMBL/GenBank/DDBJ whole genome shotgun (WGS) entry which is preliminary data.</text>
</comment>
<dbReference type="eggNOG" id="COG1835">
    <property type="taxonomic scope" value="Bacteria"/>
</dbReference>
<dbReference type="InterPro" id="IPR050879">
    <property type="entry name" value="Acyltransferase_3"/>
</dbReference>
<dbReference type="OrthoDB" id="9796461at2"/>
<dbReference type="STRING" id="1280941.HY2_12105"/>
<dbReference type="GO" id="GO:0016747">
    <property type="term" value="F:acyltransferase activity, transferring groups other than amino-acyl groups"/>
    <property type="evidence" value="ECO:0007669"/>
    <property type="project" value="InterPro"/>
</dbReference>
<accession>A0A062U4Y8</accession>
<protein>
    <recommendedName>
        <fullName evidence="1">Acyltransferase 3 domain-containing protein</fullName>
    </recommendedName>
</protein>
<dbReference type="Proteomes" id="UP000249123">
    <property type="component" value="Unassembled WGS sequence"/>
</dbReference>
<sequence length="357" mass="40963">MALEKRPLLPALDGLRAMAAMIVLLSHYSNETAFLRFYAGIGAGQLGVILFFALSGFLMCYVTEGVEPSWKNILNFWQRRLARVLPLFIFVVLASYFLGKQTLAGESLKVLDVNDGNLLRHLFLMDGVSVLWTIPVEICFYVVYPAIWYLRARLRNDTLMVIGLLVAFLVWNAVRAPVWAMLGVNLKFLEIVLNGHIFLLGILAYLAFRLVRPMKLNYLWLALMAMLPLVFPHFAEEVYGRAVDPWADPVIFLLTPMLLFATVRSNWAEYVLGNPVLRYLGNISYSIYLTHWFVLRYMQRFYELTKSPVNLAILLVLVVALASVTYFLIEKPSRKYLNQAWGRVFDRKPPKDKIAVR</sequence>
<gene>
    <name evidence="2" type="ORF">HY3_12205</name>
</gene>
<dbReference type="GO" id="GO:0016020">
    <property type="term" value="C:membrane"/>
    <property type="evidence" value="ECO:0007669"/>
    <property type="project" value="TreeGrafter"/>
</dbReference>
<keyword evidence="3" id="KW-1185">Reference proteome</keyword>
<proteinExistence type="predicted"/>
<dbReference type="PANTHER" id="PTHR23028:SF53">
    <property type="entry name" value="ACYL_TRANSF_3 DOMAIN-CONTAINING PROTEIN"/>
    <property type="match status" value="1"/>
</dbReference>
<dbReference type="Pfam" id="PF01757">
    <property type="entry name" value="Acyl_transf_3"/>
    <property type="match status" value="1"/>
</dbReference>
<reference evidence="2 3" key="1">
    <citation type="submission" date="2013-04" db="EMBL/GenBank/DDBJ databases">
        <title>Hyphomonas sp. T24B3 Genome Sequencing.</title>
        <authorList>
            <person name="Lai Q."/>
            <person name="Shao Z."/>
        </authorList>
    </citation>
    <scope>NUCLEOTIDE SEQUENCE [LARGE SCALE GENOMIC DNA]</scope>
    <source>
        <strain evidence="2 3">T24B3</strain>
    </source>
</reference>
<feature type="domain" description="Acyltransferase 3" evidence="1">
    <location>
        <begin position="10"/>
        <end position="325"/>
    </location>
</feature>
<dbReference type="InterPro" id="IPR002656">
    <property type="entry name" value="Acyl_transf_3_dom"/>
</dbReference>
<evidence type="ECO:0000313" key="2">
    <source>
        <dbReference type="EMBL" id="RAN33659.1"/>
    </source>
</evidence>
<dbReference type="EMBL" id="AWFB01000017">
    <property type="protein sequence ID" value="RAN33659.1"/>
    <property type="molecule type" value="Genomic_DNA"/>
</dbReference>
<evidence type="ECO:0000313" key="3">
    <source>
        <dbReference type="Proteomes" id="UP000249123"/>
    </source>
</evidence>
<dbReference type="PANTHER" id="PTHR23028">
    <property type="entry name" value="ACETYLTRANSFERASE"/>
    <property type="match status" value="1"/>
</dbReference>